<gene>
    <name evidence="3" type="ORF">P43SY_008756</name>
</gene>
<feature type="compositionally biased region" description="Acidic residues" evidence="1">
    <location>
        <begin position="233"/>
        <end position="242"/>
    </location>
</feature>
<proteinExistence type="predicted"/>
<feature type="compositionally biased region" description="Low complexity" evidence="1">
    <location>
        <begin position="243"/>
        <end position="263"/>
    </location>
</feature>
<evidence type="ECO:0000313" key="3">
    <source>
        <dbReference type="EMBL" id="KAJ0396074.1"/>
    </source>
</evidence>
<protein>
    <recommendedName>
        <fullName evidence="5">Cysteine-rich protein</fullName>
    </recommendedName>
</protein>
<feature type="chain" id="PRO_5042110313" description="Cysteine-rich protein" evidence="2">
    <location>
        <begin position="21"/>
        <end position="289"/>
    </location>
</feature>
<dbReference type="Proteomes" id="UP001209570">
    <property type="component" value="Unassembled WGS sequence"/>
</dbReference>
<name>A0AAD5LCB3_PYTIN</name>
<sequence>MRSFLFMTALAFVAAGGVSAEALARTQKPGNDSMSVGDGTFVKSKTNSTVFLGTEYNPDRCKLQFASIECSATNCGEINGYKLECVELGKQNGKIKKSCRCKAAEQEVCQNSTAPAIEGVPQFGDCTGGKRCIDSFGHVDSALERRICAEKLHCVKEVNTTATKPAEICHTCRSCIAQNDKATDSSNKGDLSDLRRFDCRKICPKEILDSIERRNKKGVGIADELGSDSGSSEAEEEEEGSEEGSSSPVKSSGSGSKAAGKKNAAPGAFSVSAAVGSAVAVVLSAALAL</sequence>
<keyword evidence="4" id="KW-1185">Reference proteome</keyword>
<dbReference type="EMBL" id="JAKCXM010000312">
    <property type="protein sequence ID" value="KAJ0396074.1"/>
    <property type="molecule type" value="Genomic_DNA"/>
</dbReference>
<feature type="signal peptide" evidence="2">
    <location>
        <begin position="1"/>
        <end position="20"/>
    </location>
</feature>
<evidence type="ECO:0000313" key="4">
    <source>
        <dbReference type="Proteomes" id="UP001209570"/>
    </source>
</evidence>
<feature type="region of interest" description="Disordered" evidence="1">
    <location>
        <begin position="219"/>
        <end position="263"/>
    </location>
</feature>
<accession>A0AAD5LCB3</accession>
<comment type="caution">
    <text evidence="3">The sequence shown here is derived from an EMBL/GenBank/DDBJ whole genome shotgun (WGS) entry which is preliminary data.</text>
</comment>
<evidence type="ECO:0000256" key="2">
    <source>
        <dbReference type="SAM" id="SignalP"/>
    </source>
</evidence>
<dbReference type="AlphaFoldDB" id="A0AAD5LCB3"/>
<organism evidence="3 4">
    <name type="scientific">Pythium insidiosum</name>
    <name type="common">Pythiosis disease agent</name>
    <dbReference type="NCBI Taxonomy" id="114742"/>
    <lineage>
        <taxon>Eukaryota</taxon>
        <taxon>Sar</taxon>
        <taxon>Stramenopiles</taxon>
        <taxon>Oomycota</taxon>
        <taxon>Peronosporomycetes</taxon>
        <taxon>Pythiales</taxon>
        <taxon>Pythiaceae</taxon>
        <taxon>Pythium</taxon>
    </lineage>
</organism>
<evidence type="ECO:0000256" key="1">
    <source>
        <dbReference type="SAM" id="MobiDB-lite"/>
    </source>
</evidence>
<keyword evidence="2" id="KW-0732">Signal</keyword>
<evidence type="ECO:0008006" key="5">
    <source>
        <dbReference type="Google" id="ProtNLM"/>
    </source>
</evidence>
<reference evidence="3" key="1">
    <citation type="submission" date="2021-12" db="EMBL/GenBank/DDBJ databases">
        <title>Prjna785345.</title>
        <authorList>
            <person name="Rujirawat T."/>
            <person name="Krajaejun T."/>
        </authorList>
    </citation>
    <scope>NUCLEOTIDE SEQUENCE</scope>
    <source>
        <strain evidence="3">Pi057C3</strain>
    </source>
</reference>